<organism evidence="3 4">
    <name type="scientific">Orchesella dallaii</name>
    <dbReference type="NCBI Taxonomy" id="48710"/>
    <lineage>
        <taxon>Eukaryota</taxon>
        <taxon>Metazoa</taxon>
        <taxon>Ecdysozoa</taxon>
        <taxon>Arthropoda</taxon>
        <taxon>Hexapoda</taxon>
        <taxon>Collembola</taxon>
        <taxon>Entomobryomorpha</taxon>
        <taxon>Entomobryoidea</taxon>
        <taxon>Orchesellidae</taxon>
        <taxon>Orchesellinae</taxon>
        <taxon>Orchesella</taxon>
    </lineage>
</organism>
<accession>A0ABP1R3X1</accession>
<evidence type="ECO:0000256" key="2">
    <source>
        <dbReference type="SAM" id="Phobius"/>
    </source>
</evidence>
<reference evidence="3 4" key="1">
    <citation type="submission" date="2024-08" db="EMBL/GenBank/DDBJ databases">
        <authorList>
            <person name="Cucini C."/>
            <person name="Frati F."/>
        </authorList>
    </citation>
    <scope>NUCLEOTIDE SEQUENCE [LARGE SCALE GENOMIC DNA]</scope>
</reference>
<dbReference type="Proteomes" id="UP001642540">
    <property type="component" value="Unassembled WGS sequence"/>
</dbReference>
<dbReference type="EMBL" id="CAXLJM020000058">
    <property type="protein sequence ID" value="CAL8119320.1"/>
    <property type="molecule type" value="Genomic_DNA"/>
</dbReference>
<keyword evidence="2" id="KW-0472">Membrane</keyword>
<evidence type="ECO:0000313" key="3">
    <source>
        <dbReference type="EMBL" id="CAL8119320.1"/>
    </source>
</evidence>
<feature type="transmembrane region" description="Helical" evidence="2">
    <location>
        <begin position="152"/>
        <end position="171"/>
    </location>
</feature>
<name>A0ABP1R3X1_9HEXA</name>
<feature type="region of interest" description="Disordered" evidence="1">
    <location>
        <begin position="352"/>
        <end position="388"/>
    </location>
</feature>
<evidence type="ECO:0000313" key="4">
    <source>
        <dbReference type="Proteomes" id="UP001642540"/>
    </source>
</evidence>
<gene>
    <name evidence="3" type="ORF">ODALV1_LOCUS18497</name>
</gene>
<keyword evidence="2" id="KW-1133">Transmembrane helix</keyword>
<proteinExistence type="predicted"/>
<keyword evidence="4" id="KW-1185">Reference proteome</keyword>
<keyword evidence="2" id="KW-0812">Transmembrane</keyword>
<comment type="caution">
    <text evidence="3">The sequence shown here is derived from an EMBL/GenBank/DDBJ whole genome shotgun (WGS) entry which is preliminary data.</text>
</comment>
<evidence type="ECO:0000256" key="1">
    <source>
        <dbReference type="SAM" id="MobiDB-lite"/>
    </source>
</evidence>
<protein>
    <submittedName>
        <fullName evidence="3">Uncharacterized protein</fullName>
    </submittedName>
</protein>
<sequence length="532" mass="59990">MDKNRYPRICFEALKVDEKHNLTYSWTDQVKAIFDKFGMSYLSHETDINNYLLGCPMLLTNILDGHRQSDIDAVNSSTRHSYYKTLVPDLPISASYLSLKIPYKKAMIIAQARLNNGQFYHNKFAHTLDGNMCTLCNLPRVENLKHFMMESLVLIIVIMAVSGVHAGWGALAQKVLGWLVTGGIVAGVDQAVDSSRSREMVVYQPPSQPAPQNLDDAVYVIIMSGTLDNSEGYWHTDSGNEDLDETKFEEPDEAEELGTVGRAKDNLSAQCKKPDKRENAEMQSADEVIAPKTPSLILKKQQRLLDKEKIAKITKASKPCIKIPKVSKVSACQANEPKQGYTATPKKVFASKLSRHRSTARSKESGLNSSGLRDCSSSEEGDGLKGSIPIRKPVNPYIIRKLLKDPKFDKGKPLDASEVPSVIKMKISYGDFRKIVAMKDNTSERNAEDFKFQKNYNVEIRKHFKVFNKFCVLTFYQKVINNPHPVYGNFMRIRTKCKNDLCQAEWTFYVARNAKENQDVVIEARLVNSSIL</sequence>